<dbReference type="AlphaFoldDB" id="A0A060IB47"/>
<dbReference type="Proteomes" id="UP000027180">
    <property type="component" value="Plasmid pRetIE4771d"/>
</dbReference>
<organism evidence="3 4">
    <name type="scientific">Rhizobium etli bv. mimosae str. IE4771</name>
    <dbReference type="NCBI Taxonomy" id="1432050"/>
    <lineage>
        <taxon>Bacteria</taxon>
        <taxon>Pseudomonadati</taxon>
        <taxon>Pseudomonadota</taxon>
        <taxon>Alphaproteobacteria</taxon>
        <taxon>Hyphomicrobiales</taxon>
        <taxon>Rhizobiaceae</taxon>
        <taxon>Rhizobium/Agrobacterium group</taxon>
        <taxon>Rhizobium</taxon>
    </lineage>
</organism>
<dbReference type="InterPro" id="IPR014983">
    <property type="entry name" value="GAD-rel"/>
</dbReference>
<dbReference type="InterPro" id="IPR015002">
    <property type="entry name" value="T6SS_Tdi1_C"/>
</dbReference>
<protein>
    <submittedName>
        <fullName evidence="3">GAD-like domain-containing protein</fullName>
    </submittedName>
</protein>
<feature type="domain" description="GAD-related" evidence="1">
    <location>
        <begin position="9"/>
        <end position="87"/>
    </location>
</feature>
<sequence>MGLDIDRSSYEGRIPGGVFDLWEKVGAGPFFGGYFQLCAPQSYRGIISQVLYGDAQIIPEQTHAIGFSAFGEIVAWNEQYRDVRIDLVNGQISCRSMFNPKPQFDPSVTILSRLLLADDPSFDVLDRGGKGLFKSAKLKLGKLRAGQIYGFRPILALGGNRTADSIKIYEALPHMAILAQAHRMQLMDNSVFPPKAVRRIGR</sequence>
<keyword evidence="3" id="KW-0614">Plasmid</keyword>
<evidence type="ECO:0000313" key="4">
    <source>
        <dbReference type="Proteomes" id="UP000027180"/>
    </source>
</evidence>
<accession>A0A060IB47</accession>
<name>A0A060IB47_RHIET</name>
<proteinExistence type="predicted"/>
<dbReference type="Pfam" id="PF08906">
    <property type="entry name" value="T6SS_Tdi1_C"/>
    <property type="match status" value="1"/>
</dbReference>
<feature type="domain" description="T6SS immunity protein Tdi1 C-terminal" evidence="2">
    <location>
        <begin position="131"/>
        <end position="180"/>
    </location>
</feature>
<geneLocation type="plasmid" evidence="3 4">
    <name>pRetIE4771d</name>
</geneLocation>
<dbReference type="HOGENOM" id="CLU_082934_2_1_5"/>
<reference evidence="3 4" key="1">
    <citation type="submission" date="2013-12" db="EMBL/GenBank/DDBJ databases">
        <title>Complete genome sequence of Rhizobium etli bv. mimosae IE4771.</title>
        <authorList>
            <person name="Bustos P."/>
            <person name="Santamaria R.I."/>
            <person name="Lozano L."/>
            <person name="Ormeno-Orrillo E."/>
            <person name="Rogel M.A."/>
            <person name="Romero D."/>
            <person name="Cevallos M.A."/>
            <person name="Martinez-Romero E."/>
            <person name="Gonzalez V."/>
        </authorList>
    </citation>
    <scope>NUCLEOTIDE SEQUENCE [LARGE SCALE GENOMIC DNA]</scope>
    <source>
        <strain evidence="3 4">IE4771</strain>
        <plasmid evidence="4">Plasmid pRetIE4771d</plasmid>
    </source>
</reference>
<dbReference type="KEGG" id="rei:IE4771_PD00432"/>
<dbReference type="EMBL" id="CP006990">
    <property type="protein sequence ID" value="AIC30987.1"/>
    <property type="molecule type" value="Genomic_DNA"/>
</dbReference>
<evidence type="ECO:0000259" key="2">
    <source>
        <dbReference type="Pfam" id="PF08906"/>
    </source>
</evidence>
<dbReference type="Pfam" id="PF08887">
    <property type="entry name" value="GAD-like"/>
    <property type="match status" value="1"/>
</dbReference>
<gene>
    <name evidence="3" type="ORF">IE4771_PD00432</name>
</gene>
<evidence type="ECO:0000313" key="3">
    <source>
        <dbReference type="EMBL" id="AIC30987.1"/>
    </source>
</evidence>
<evidence type="ECO:0000259" key="1">
    <source>
        <dbReference type="Pfam" id="PF08887"/>
    </source>
</evidence>